<sequence length="447" mass="50090">MVNITQLMTPITDESPSGTYLKLDKATYRALRNSYNAAQSSFRQLIETPDASSDQELLAINDNAWAMLQDLTQEALSNKTKDLEILGWFISSQFFTPAPYKNLADAITVLKGFIEDFWQDLHPTLPDNKIHSQEASSKLQEVIQFRLRPLVQLVGESNNSTAFFMPLQITSLIGEISLGDYLRAERHGSIEELKQRATQEFNQVTQDNLLNLAKVFTGLNDVERLLSSKSKDCGIPSINFRFIKDNVSKSINAIRSLTGQLFGTWPLDDDFQIKDIKDNPTVVLNDMSSPSPEIPDPSTSIGREVTSVPTQINTQTQLQNRDQAFQQLRHIADFFRDTEPHSPVSFLLERAIRWGYMSLPELIQEMTAGNSTVIQQINQLTGMDNLEQRPLSGAPIVETSSTSTHEAVTPQALSEQSDQLSQDSSQNTTKPQASNTESPSSINDFEW</sequence>
<organism evidence="3 4">
    <name type="scientific">Vibrio caribbeanicus ATCC BAA-2122</name>
    <dbReference type="NCBI Taxonomy" id="796620"/>
    <lineage>
        <taxon>Bacteria</taxon>
        <taxon>Pseudomonadati</taxon>
        <taxon>Pseudomonadota</taxon>
        <taxon>Gammaproteobacteria</taxon>
        <taxon>Vibrionales</taxon>
        <taxon>Vibrionaceae</taxon>
        <taxon>Vibrio</taxon>
    </lineage>
</organism>
<dbReference type="InterPro" id="IPR010657">
    <property type="entry name" value="ImpA_N"/>
</dbReference>
<feature type="domain" description="ImpA N-terminal" evidence="2">
    <location>
        <begin position="8"/>
        <end position="153"/>
    </location>
</feature>
<dbReference type="PANTHER" id="PTHR37951">
    <property type="entry name" value="CYTOPLASMIC PROTEIN-RELATED"/>
    <property type="match status" value="1"/>
</dbReference>
<proteinExistence type="predicted"/>
<accession>E3BNQ8</accession>
<evidence type="ECO:0000259" key="2">
    <source>
        <dbReference type="Pfam" id="PF06812"/>
    </source>
</evidence>
<dbReference type="EMBL" id="AEIU01000096">
    <property type="protein sequence ID" value="EFP95302.1"/>
    <property type="molecule type" value="Genomic_DNA"/>
</dbReference>
<dbReference type="PANTHER" id="PTHR37951:SF1">
    <property type="entry name" value="TYPE VI SECRETION SYSTEM COMPONENT TSSA1"/>
    <property type="match status" value="1"/>
</dbReference>
<name>E3BNQ8_9VIBR</name>
<keyword evidence="4" id="KW-1185">Reference proteome</keyword>
<reference evidence="3 4" key="1">
    <citation type="journal article" date="2012" name="Int. J. Syst. Evol. Microbiol.">
        <title>Vibrio caribbeanicus sp. nov., isolated from the marine sponge Scleritoderma cyanea.</title>
        <authorList>
            <person name="Hoffmann M."/>
            <person name="Monday S.R."/>
            <person name="Allard M.W."/>
            <person name="Strain E.A."/>
            <person name="Whittaker P."/>
            <person name="Naum M."/>
            <person name="McCarthy P.J."/>
            <person name="Lopez J.V."/>
            <person name="Fischer M."/>
            <person name="Brown E.W."/>
        </authorList>
    </citation>
    <scope>NUCLEOTIDE SEQUENCE [LARGE SCALE GENOMIC DNA]</scope>
    <source>
        <strain evidence="3 4">ATCC BAA-2122</strain>
    </source>
</reference>
<dbReference type="eggNOG" id="COG3515">
    <property type="taxonomic scope" value="Bacteria"/>
</dbReference>
<comment type="caution">
    <text evidence="3">The sequence shown here is derived from an EMBL/GenBank/DDBJ whole genome shotgun (WGS) entry which is preliminary data.</text>
</comment>
<dbReference type="STRING" id="796620.VIBC2010_14744"/>
<dbReference type="OrthoDB" id="9771118at2"/>
<gene>
    <name evidence="3" type="ORF">VIBC2010_14744</name>
</gene>
<dbReference type="RefSeq" id="WP_009602652.1">
    <property type="nucleotide sequence ID" value="NZ_AEIU01000096.1"/>
</dbReference>
<feature type="region of interest" description="Disordered" evidence="1">
    <location>
        <begin position="396"/>
        <end position="447"/>
    </location>
</feature>
<dbReference type="InterPro" id="IPR017740">
    <property type="entry name" value="TssA-like"/>
</dbReference>
<feature type="compositionally biased region" description="Low complexity" evidence="1">
    <location>
        <begin position="411"/>
        <end position="426"/>
    </location>
</feature>
<protein>
    <recommendedName>
        <fullName evidence="2">ImpA N-terminal domain-containing protein</fullName>
    </recommendedName>
</protein>
<feature type="compositionally biased region" description="Polar residues" evidence="1">
    <location>
        <begin position="427"/>
        <end position="447"/>
    </location>
</feature>
<evidence type="ECO:0000256" key="1">
    <source>
        <dbReference type="SAM" id="MobiDB-lite"/>
    </source>
</evidence>
<dbReference type="AlphaFoldDB" id="E3BNQ8"/>
<dbReference type="Pfam" id="PF06812">
    <property type="entry name" value="ImpA_N"/>
    <property type="match status" value="1"/>
</dbReference>
<dbReference type="Proteomes" id="UP000002943">
    <property type="component" value="Unassembled WGS sequence"/>
</dbReference>
<evidence type="ECO:0000313" key="3">
    <source>
        <dbReference type="EMBL" id="EFP95302.1"/>
    </source>
</evidence>
<evidence type="ECO:0000313" key="4">
    <source>
        <dbReference type="Proteomes" id="UP000002943"/>
    </source>
</evidence>